<dbReference type="GO" id="GO:0005829">
    <property type="term" value="C:cytosol"/>
    <property type="evidence" value="ECO:0007669"/>
    <property type="project" value="TreeGrafter"/>
</dbReference>
<evidence type="ECO:0000256" key="2">
    <source>
        <dbReference type="ARBA" id="ARBA00023015"/>
    </source>
</evidence>
<proteinExistence type="inferred from homology"/>
<evidence type="ECO:0000259" key="5">
    <source>
        <dbReference type="PROSITE" id="PS50931"/>
    </source>
</evidence>
<evidence type="ECO:0000256" key="1">
    <source>
        <dbReference type="ARBA" id="ARBA00009437"/>
    </source>
</evidence>
<dbReference type="InterPro" id="IPR000847">
    <property type="entry name" value="LysR_HTH_N"/>
</dbReference>
<dbReference type="PROSITE" id="PS50931">
    <property type="entry name" value="HTH_LYSR"/>
    <property type="match status" value="1"/>
</dbReference>
<dbReference type="InterPro" id="IPR036390">
    <property type="entry name" value="WH_DNA-bd_sf"/>
</dbReference>
<reference evidence="6 7" key="1">
    <citation type="journal article" date="2014" name="Int. J. Syst. Evol. Microbiol.">
        <title>Sneathiella chungangensis sp. nov., isolated from a marine sand, and emended description of the genus Sneathiella.</title>
        <authorList>
            <person name="Siamphan C."/>
            <person name="Kim H."/>
            <person name="Lee J.S."/>
            <person name="Kim W."/>
        </authorList>
    </citation>
    <scope>NUCLEOTIDE SEQUENCE [LARGE SCALE GENOMIC DNA]</scope>
    <source>
        <strain evidence="6 7">KCTC 32476</strain>
    </source>
</reference>
<dbReference type="PANTHER" id="PTHR30419">
    <property type="entry name" value="HTH-TYPE TRANSCRIPTIONAL REGULATOR YBHD"/>
    <property type="match status" value="1"/>
</dbReference>
<dbReference type="Gene3D" id="3.40.190.290">
    <property type="match status" value="1"/>
</dbReference>
<dbReference type="PRINTS" id="PR00039">
    <property type="entry name" value="HTHLYSR"/>
</dbReference>
<feature type="domain" description="HTH lysR-type" evidence="5">
    <location>
        <begin position="1"/>
        <end position="58"/>
    </location>
</feature>
<dbReference type="Pfam" id="PF00126">
    <property type="entry name" value="HTH_1"/>
    <property type="match status" value="1"/>
</dbReference>
<sequence>MDLRALSYFVTVAELQSFSKASAHLRIAQPAISRQIQKLEEELGVTLLTRSKRKSELTEAGKVLLDHSMVLLKQVDKIKTEVTDLANEPTGRVTIAAVPSAGQLLMPPLIERYEKLYPRMSLSVVEAYTSIIESGLTEGRFDLGLIYDPQARGLLDMTPLFSEPLYLIGPQNTKLNISDECGIDVLTDLPLVMASRPNSLRILLDRAAMINNVTLNIIREIDSLAITKTLIRRGFGYSLMGFGAVHEEVLRGELSAAPMAGQEFRRSLTLSRPTGSLVTNAMTATIELIENIAEELVETGKWRGIVHRRNKR</sequence>
<comment type="caution">
    <text evidence="6">The sequence shown here is derived from an EMBL/GenBank/DDBJ whole genome shotgun (WGS) entry which is preliminary data.</text>
</comment>
<dbReference type="Pfam" id="PF03466">
    <property type="entry name" value="LysR_substrate"/>
    <property type="match status" value="1"/>
</dbReference>
<keyword evidence="3" id="KW-0238">DNA-binding</keyword>
<dbReference type="RefSeq" id="WP_161337587.1">
    <property type="nucleotide sequence ID" value="NZ_JBHSDG010000003.1"/>
</dbReference>
<dbReference type="OrthoDB" id="8479357at2"/>
<keyword evidence="7" id="KW-1185">Reference proteome</keyword>
<evidence type="ECO:0000313" key="7">
    <source>
        <dbReference type="Proteomes" id="UP000445696"/>
    </source>
</evidence>
<dbReference type="SUPFAM" id="SSF46785">
    <property type="entry name" value="Winged helix' DNA-binding domain"/>
    <property type="match status" value="1"/>
</dbReference>
<protein>
    <submittedName>
        <fullName evidence="6">LysR family transcriptional regulator</fullName>
    </submittedName>
</protein>
<evidence type="ECO:0000256" key="3">
    <source>
        <dbReference type="ARBA" id="ARBA00023125"/>
    </source>
</evidence>
<evidence type="ECO:0000313" key="6">
    <source>
        <dbReference type="EMBL" id="MZR21177.1"/>
    </source>
</evidence>
<dbReference type="InterPro" id="IPR005119">
    <property type="entry name" value="LysR_subst-bd"/>
</dbReference>
<dbReference type="GO" id="GO:0003677">
    <property type="term" value="F:DNA binding"/>
    <property type="evidence" value="ECO:0007669"/>
    <property type="project" value="UniProtKB-KW"/>
</dbReference>
<keyword evidence="2" id="KW-0805">Transcription regulation</keyword>
<keyword evidence="4" id="KW-0804">Transcription</keyword>
<dbReference type="FunFam" id="1.10.10.10:FF:000001">
    <property type="entry name" value="LysR family transcriptional regulator"/>
    <property type="match status" value="1"/>
</dbReference>
<comment type="similarity">
    <text evidence="1">Belongs to the LysR transcriptional regulatory family.</text>
</comment>
<organism evidence="6 7">
    <name type="scientific">Sneathiella chungangensis</name>
    <dbReference type="NCBI Taxonomy" id="1418234"/>
    <lineage>
        <taxon>Bacteria</taxon>
        <taxon>Pseudomonadati</taxon>
        <taxon>Pseudomonadota</taxon>
        <taxon>Alphaproteobacteria</taxon>
        <taxon>Sneathiellales</taxon>
        <taxon>Sneathiellaceae</taxon>
        <taxon>Sneathiella</taxon>
    </lineage>
</organism>
<dbReference type="GO" id="GO:0003700">
    <property type="term" value="F:DNA-binding transcription factor activity"/>
    <property type="evidence" value="ECO:0007669"/>
    <property type="project" value="InterPro"/>
</dbReference>
<accession>A0A845MD96</accession>
<evidence type="ECO:0000256" key="4">
    <source>
        <dbReference type="ARBA" id="ARBA00023163"/>
    </source>
</evidence>
<dbReference type="InterPro" id="IPR050950">
    <property type="entry name" value="HTH-type_LysR_regulators"/>
</dbReference>
<dbReference type="Gene3D" id="1.10.10.10">
    <property type="entry name" value="Winged helix-like DNA-binding domain superfamily/Winged helix DNA-binding domain"/>
    <property type="match status" value="1"/>
</dbReference>
<dbReference type="InterPro" id="IPR036388">
    <property type="entry name" value="WH-like_DNA-bd_sf"/>
</dbReference>
<dbReference type="SUPFAM" id="SSF53850">
    <property type="entry name" value="Periplasmic binding protein-like II"/>
    <property type="match status" value="1"/>
</dbReference>
<dbReference type="EMBL" id="WTVA01000001">
    <property type="protein sequence ID" value="MZR21177.1"/>
    <property type="molecule type" value="Genomic_DNA"/>
</dbReference>
<dbReference type="AlphaFoldDB" id="A0A845MD96"/>
<name>A0A845MD96_9PROT</name>
<gene>
    <name evidence="6" type="ORF">GQF03_02415</name>
</gene>
<dbReference type="Proteomes" id="UP000445696">
    <property type="component" value="Unassembled WGS sequence"/>
</dbReference>